<dbReference type="EMBL" id="SLWS01000007">
    <property type="protein sequence ID" value="TCO55677.1"/>
    <property type="molecule type" value="Genomic_DNA"/>
</dbReference>
<accession>A0A4R2JBD0</accession>
<dbReference type="Proteomes" id="UP000295680">
    <property type="component" value="Unassembled WGS sequence"/>
</dbReference>
<name>A0A4R2JBD0_9PSEU</name>
<dbReference type="AlphaFoldDB" id="A0A4R2JBD0"/>
<sequence>MTDAGSLAYGTRDLVEALATTRAPKAPKVRLLPATLSAGAARPHRAAHPDRSGGNRLEPL</sequence>
<reference evidence="2 3" key="1">
    <citation type="submission" date="2019-03" db="EMBL/GenBank/DDBJ databases">
        <title>Genomic Encyclopedia of Type Strains, Phase IV (KMG-IV): sequencing the most valuable type-strain genomes for metagenomic binning, comparative biology and taxonomic classification.</title>
        <authorList>
            <person name="Goeker M."/>
        </authorList>
    </citation>
    <scope>NUCLEOTIDE SEQUENCE [LARGE SCALE GENOMIC DNA]</scope>
    <source>
        <strain evidence="2 3">DSM 45934</strain>
    </source>
</reference>
<keyword evidence="3" id="KW-1185">Reference proteome</keyword>
<proteinExistence type="predicted"/>
<evidence type="ECO:0000313" key="2">
    <source>
        <dbReference type="EMBL" id="TCO55677.1"/>
    </source>
</evidence>
<evidence type="ECO:0000256" key="1">
    <source>
        <dbReference type="SAM" id="MobiDB-lite"/>
    </source>
</evidence>
<comment type="caution">
    <text evidence="2">The sequence shown here is derived from an EMBL/GenBank/DDBJ whole genome shotgun (WGS) entry which is preliminary data.</text>
</comment>
<organism evidence="2 3">
    <name type="scientific">Actinocrispum wychmicini</name>
    <dbReference type="NCBI Taxonomy" id="1213861"/>
    <lineage>
        <taxon>Bacteria</taxon>
        <taxon>Bacillati</taxon>
        <taxon>Actinomycetota</taxon>
        <taxon>Actinomycetes</taxon>
        <taxon>Pseudonocardiales</taxon>
        <taxon>Pseudonocardiaceae</taxon>
        <taxon>Actinocrispum</taxon>
    </lineage>
</organism>
<gene>
    <name evidence="2" type="ORF">EV192_10799</name>
</gene>
<feature type="compositionally biased region" description="Basic and acidic residues" evidence="1">
    <location>
        <begin position="47"/>
        <end position="60"/>
    </location>
</feature>
<feature type="region of interest" description="Disordered" evidence="1">
    <location>
        <begin position="36"/>
        <end position="60"/>
    </location>
</feature>
<dbReference type="RefSeq" id="WP_132121698.1">
    <property type="nucleotide sequence ID" value="NZ_SLWS01000007.1"/>
</dbReference>
<protein>
    <submittedName>
        <fullName evidence="2">Uncharacterized protein</fullName>
    </submittedName>
</protein>
<evidence type="ECO:0000313" key="3">
    <source>
        <dbReference type="Proteomes" id="UP000295680"/>
    </source>
</evidence>